<dbReference type="InterPro" id="IPR000551">
    <property type="entry name" value="MerR-type_HTH_dom"/>
</dbReference>
<feature type="compositionally biased region" description="Polar residues" evidence="7">
    <location>
        <begin position="152"/>
        <end position="165"/>
    </location>
</feature>
<evidence type="ECO:0000313" key="10">
    <source>
        <dbReference type="Proteomes" id="UP000059074"/>
    </source>
</evidence>
<dbReference type="PATRIC" id="fig|121290.4.peg.230"/>
<keyword evidence="4" id="KW-0238">DNA-binding</keyword>
<dbReference type="InterPro" id="IPR015358">
    <property type="entry name" value="Tscrpt_reg_MerR_DNA-bd"/>
</dbReference>
<feature type="domain" description="HTH merR-type" evidence="8">
    <location>
        <begin position="1"/>
        <end position="69"/>
    </location>
</feature>
<evidence type="ECO:0000256" key="2">
    <source>
        <dbReference type="ARBA" id="ARBA00022490"/>
    </source>
</evidence>
<evidence type="ECO:0000313" key="9">
    <source>
        <dbReference type="EMBL" id="KWT69087.1"/>
    </source>
</evidence>
<dbReference type="GO" id="GO:0005737">
    <property type="term" value="C:cytoplasm"/>
    <property type="evidence" value="ECO:0007669"/>
    <property type="project" value="UniProtKB-SubCell"/>
</dbReference>
<proteinExistence type="predicted"/>
<dbReference type="InterPro" id="IPR009061">
    <property type="entry name" value="DNA-bd_dom_put_sf"/>
</dbReference>
<dbReference type="Proteomes" id="UP000059074">
    <property type="component" value="Unassembled WGS sequence"/>
</dbReference>
<evidence type="ECO:0000256" key="6">
    <source>
        <dbReference type="SAM" id="Coils"/>
    </source>
</evidence>
<dbReference type="PANTHER" id="PTHR30204:SF94">
    <property type="entry name" value="HEAVY METAL-DEPENDENT TRANSCRIPTIONAL REGULATOR HI_0293-RELATED"/>
    <property type="match status" value="1"/>
</dbReference>
<evidence type="ECO:0000256" key="5">
    <source>
        <dbReference type="ARBA" id="ARBA00023163"/>
    </source>
</evidence>
<dbReference type="PANTHER" id="PTHR30204">
    <property type="entry name" value="REDOX-CYCLING DRUG-SENSING TRANSCRIPTIONAL ACTIVATOR SOXR"/>
    <property type="match status" value="1"/>
</dbReference>
<organism evidence="9 10">
    <name type="scientific">Hyphomicrobium sulfonivorans</name>
    <dbReference type="NCBI Taxonomy" id="121290"/>
    <lineage>
        <taxon>Bacteria</taxon>
        <taxon>Pseudomonadati</taxon>
        <taxon>Pseudomonadota</taxon>
        <taxon>Alphaproteobacteria</taxon>
        <taxon>Hyphomicrobiales</taxon>
        <taxon>Hyphomicrobiaceae</taxon>
        <taxon>Hyphomicrobium</taxon>
    </lineage>
</organism>
<name>A0A120CWA0_HYPSL</name>
<dbReference type="GO" id="GO:0045893">
    <property type="term" value="P:positive regulation of DNA-templated transcription"/>
    <property type="evidence" value="ECO:0007669"/>
    <property type="project" value="InterPro"/>
</dbReference>
<keyword evidence="10" id="KW-1185">Reference proteome</keyword>
<dbReference type="SMART" id="SM00422">
    <property type="entry name" value="HTH_MERR"/>
    <property type="match status" value="1"/>
</dbReference>
<evidence type="ECO:0000259" key="8">
    <source>
        <dbReference type="PROSITE" id="PS50937"/>
    </source>
</evidence>
<dbReference type="AlphaFoldDB" id="A0A120CWA0"/>
<dbReference type="GO" id="GO:0003677">
    <property type="term" value="F:DNA binding"/>
    <property type="evidence" value="ECO:0007669"/>
    <property type="project" value="UniProtKB-KW"/>
</dbReference>
<accession>A0A120CWA0</accession>
<evidence type="ECO:0000256" key="4">
    <source>
        <dbReference type="ARBA" id="ARBA00023125"/>
    </source>
</evidence>
<comment type="caution">
    <text evidence="9">The sequence shown here is derived from an EMBL/GenBank/DDBJ whole genome shotgun (WGS) entry which is preliminary data.</text>
</comment>
<keyword evidence="3" id="KW-0805">Transcription regulation</keyword>
<dbReference type="RefSeq" id="WP_083509612.1">
    <property type="nucleotide sequence ID" value="NZ_LMTR01000049.1"/>
</dbReference>
<feature type="region of interest" description="Disordered" evidence="7">
    <location>
        <begin position="126"/>
        <end position="176"/>
    </location>
</feature>
<dbReference type="PRINTS" id="PR00040">
    <property type="entry name" value="HTHMERR"/>
</dbReference>
<dbReference type="Pfam" id="PF09278">
    <property type="entry name" value="MerR-DNA-bind"/>
    <property type="match status" value="1"/>
</dbReference>
<keyword evidence="2" id="KW-0963">Cytoplasm</keyword>
<dbReference type="CDD" id="cd01108">
    <property type="entry name" value="HTH_CueR"/>
    <property type="match status" value="1"/>
</dbReference>
<evidence type="ECO:0000256" key="3">
    <source>
        <dbReference type="ARBA" id="ARBA00023015"/>
    </source>
</evidence>
<dbReference type="STRING" id="121290.APY04_1693"/>
<dbReference type="Gene3D" id="1.10.1660.10">
    <property type="match status" value="1"/>
</dbReference>
<protein>
    <submittedName>
        <fullName evidence="9">Cu(I)-responsive transcriptional regulator</fullName>
    </submittedName>
</protein>
<dbReference type="Pfam" id="PF00376">
    <property type="entry name" value="MerR"/>
    <property type="match status" value="1"/>
</dbReference>
<dbReference type="GO" id="GO:0005507">
    <property type="term" value="F:copper ion binding"/>
    <property type="evidence" value="ECO:0007669"/>
    <property type="project" value="InterPro"/>
</dbReference>
<dbReference type="EMBL" id="LMTR01000049">
    <property type="protein sequence ID" value="KWT69087.1"/>
    <property type="molecule type" value="Genomic_DNA"/>
</dbReference>
<keyword evidence="5" id="KW-0804">Transcription</keyword>
<gene>
    <name evidence="9" type="ORF">APY04_1693</name>
</gene>
<dbReference type="GO" id="GO:0003700">
    <property type="term" value="F:DNA-binding transcription factor activity"/>
    <property type="evidence" value="ECO:0007669"/>
    <property type="project" value="InterPro"/>
</dbReference>
<evidence type="ECO:0000256" key="1">
    <source>
        <dbReference type="ARBA" id="ARBA00004496"/>
    </source>
</evidence>
<dbReference type="OrthoDB" id="9802944at2"/>
<dbReference type="SUPFAM" id="SSF46955">
    <property type="entry name" value="Putative DNA-binding domain"/>
    <property type="match status" value="1"/>
</dbReference>
<dbReference type="PROSITE" id="PS00552">
    <property type="entry name" value="HTH_MERR_1"/>
    <property type="match status" value="1"/>
</dbReference>
<keyword evidence="6" id="KW-0175">Coiled coil</keyword>
<evidence type="ECO:0000256" key="7">
    <source>
        <dbReference type="SAM" id="MobiDB-lite"/>
    </source>
</evidence>
<reference evidence="9 10" key="1">
    <citation type="submission" date="2015-10" db="EMBL/GenBank/DDBJ databases">
        <title>Transcriptomic analysis of a linuron degrading triple-species bacterial consortium.</title>
        <authorList>
            <person name="Albers P."/>
        </authorList>
    </citation>
    <scope>NUCLEOTIDE SEQUENCE [LARGE SCALE GENOMIC DNA]</scope>
    <source>
        <strain evidence="9 10">WDL6</strain>
    </source>
</reference>
<dbReference type="InterPro" id="IPR047057">
    <property type="entry name" value="MerR_fam"/>
</dbReference>
<sequence>MNIGEAAKASGVSAKMIRYYEETGLIPKATRTESGYRDYTPSDVHTLRFIRRARDLGFAVTEINELLGLWRDTSRRSADVKKIAKAHIAELRQRIDELEEMAGTLQVLIDGCSGDDRPDCPILANLQAPTSPKSAGNGAPGKGKLNRHAERSAQQSACCHATPSTLKPRAKRKPAR</sequence>
<dbReference type="PROSITE" id="PS50937">
    <property type="entry name" value="HTH_MERR_2"/>
    <property type="match status" value="1"/>
</dbReference>
<dbReference type="NCBIfam" id="TIGR02044">
    <property type="entry name" value="CueR"/>
    <property type="match status" value="1"/>
</dbReference>
<dbReference type="InterPro" id="IPR011789">
    <property type="entry name" value="CueR"/>
</dbReference>
<comment type="subcellular location">
    <subcellularLocation>
        <location evidence="1">Cytoplasm</location>
    </subcellularLocation>
</comment>
<feature type="coiled-coil region" evidence="6">
    <location>
        <begin position="81"/>
        <end position="108"/>
    </location>
</feature>